<name>A0A953HPW0_9BACT</name>
<evidence type="ECO:0000313" key="1">
    <source>
        <dbReference type="EMBL" id="MBY5959044.1"/>
    </source>
</evidence>
<accession>A0A953HPW0</accession>
<dbReference type="EMBL" id="JAHVHU010000011">
    <property type="protein sequence ID" value="MBY5959044.1"/>
    <property type="molecule type" value="Genomic_DNA"/>
</dbReference>
<dbReference type="InterPro" id="IPR019861">
    <property type="entry name" value="PorP/SprF_Bacteroidetes"/>
</dbReference>
<keyword evidence="2" id="KW-1185">Reference proteome</keyword>
<proteinExistence type="predicted"/>
<dbReference type="Pfam" id="PF11751">
    <property type="entry name" value="PorP_SprF"/>
    <property type="match status" value="1"/>
</dbReference>
<dbReference type="RefSeq" id="WP_222580578.1">
    <property type="nucleotide sequence ID" value="NZ_JAHVHU010000011.1"/>
</dbReference>
<dbReference type="Proteomes" id="UP000753961">
    <property type="component" value="Unassembled WGS sequence"/>
</dbReference>
<organism evidence="1 2">
    <name type="scientific">Membranihabitans marinus</name>
    <dbReference type="NCBI Taxonomy" id="1227546"/>
    <lineage>
        <taxon>Bacteria</taxon>
        <taxon>Pseudomonadati</taxon>
        <taxon>Bacteroidota</taxon>
        <taxon>Saprospiria</taxon>
        <taxon>Saprospirales</taxon>
        <taxon>Saprospiraceae</taxon>
        <taxon>Membranihabitans</taxon>
    </lineage>
</organism>
<evidence type="ECO:0000313" key="2">
    <source>
        <dbReference type="Proteomes" id="UP000753961"/>
    </source>
</evidence>
<gene>
    <name evidence="1" type="ORF">KUV50_12910</name>
</gene>
<dbReference type="NCBIfam" id="TIGR03519">
    <property type="entry name" value="T9SS_PorP_fam"/>
    <property type="match status" value="1"/>
</dbReference>
<protein>
    <submittedName>
        <fullName evidence="1">PorP/SprF family type IX secretion system membrane protein</fullName>
    </submittedName>
</protein>
<sequence>MEKNVIKPVAVFLLLVTLWYGGRAQDFSYTQVFAHSSTLSPALTGLHNGQFKASMLYRNQWVKAVDKPFTMAGGYIDLRSKVPFKITSKDAFGIGLGFVAENQGVIDYSKNSFNINAAYHKALDFHGEHVLSAGAQLGFLQNSVGYENVTFMDQFDGTGFNLSTSEDLPVNTINSLDVGMGIHYQYARDEDLVSAGLSMFHINSPDISFGNNDENTLDETKNQLYRKYIGHFYYQASINRDLALTPRLIAKVQGPNQLAMAGSTARIRLAGGQNENAIHLGLFLQAGKTFDANFKLHTTSVLVGYEFNAFNVGLSYDVGLMNRYNFKSNPGNFELSLSYFGFLTDNTATGCPVF</sequence>
<comment type="caution">
    <text evidence="1">The sequence shown here is derived from an EMBL/GenBank/DDBJ whole genome shotgun (WGS) entry which is preliminary data.</text>
</comment>
<dbReference type="AlphaFoldDB" id="A0A953HPW0"/>
<reference evidence="1" key="1">
    <citation type="submission" date="2021-06" db="EMBL/GenBank/DDBJ databases">
        <title>44 bacteria genomes isolated from Dapeng, Shenzhen.</title>
        <authorList>
            <person name="Zheng W."/>
            <person name="Yu S."/>
            <person name="Huang Y."/>
        </authorList>
    </citation>
    <scope>NUCLEOTIDE SEQUENCE</scope>
    <source>
        <strain evidence="1">DP5N28-2</strain>
    </source>
</reference>